<name>A0A8R1WJV9_BOMMO</name>
<dbReference type="Proteomes" id="UP000005204">
    <property type="component" value="Unassembled WGS sequence"/>
</dbReference>
<dbReference type="InterPro" id="IPR022214">
    <property type="entry name" value="MZT1"/>
</dbReference>
<proteinExistence type="inferred from homology"/>
<dbReference type="AlphaFoldDB" id="A0A8R1WJV9"/>
<dbReference type="PANTHER" id="PTHR28520:SF2">
    <property type="entry name" value="MITOTIC-SPINDLE ORGANIZING PROTEIN 1"/>
    <property type="match status" value="1"/>
</dbReference>
<evidence type="ECO:0000256" key="1">
    <source>
        <dbReference type="ARBA" id="ARBA00004267"/>
    </source>
</evidence>
<evidence type="ECO:0000256" key="3">
    <source>
        <dbReference type="ARBA" id="ARBA00022490"/>
    </source>
</evidence>
<comment type="subcellular location">
    <subcellularLocation>
        <location evidence="1">Cytoplasm</location>
        <location evidence="1">Cytoskeleton</location>
        <location evidence="1">Microtubule organizing center</location>
    </subcellularLocation>
</comment>
<keyword evidence="4" id="KW-0206">Cytoskeleton</keyword>
<evidence type="ECO:0000256" key="4">
    <source>
        <dbReference type="ARBA" id="ARBA00023212"/>
    </source>
</evidence>
<organism evidence="5 6">
    <name type="scientific">Bombyx mori</name>
    <name type="common">Silk moth</name>
    <dbReference type="NCBI Taxonomy" id="7091"/>
    <lineage>
        <taxon>Eukaryota</taxon>
        <taxon>Metazoa</taxon>
        <taxon>Ecdysozoa</taxon>
        <taxon>Arthropoda</taxon>
        <taxon>Hexapoda</taxon>
        <taxon>Insecta</taxon>
        <taxon>Pterygota</taxon>
        <taxon>Neoptera</taxon>
        <taxon>Endopterygota</taxon>
        <taxon>Lepidoptera</taxon>
        <taxon>Glossata</taxon>
        <taxon>Ditrysia</taxon>
        <taxon>Bombycoidea</taxon>
        <taxon>Bombycidae</taxon>
        <taxon>Bombycinae</taxon>
        <taxon>Bombyx</taxon>
    </lineage>
</organism>
<reference evidence="6" key="1">
    <citation type="journal article" date="2008" name="Insect Biochem. Mol. Biol.">
        <title>The genome of a lepidopteran model insect, the silkworm Bombyx mori.</title>
        <authorList>
            <consortium name="International Silkworm Genome Consortium"/>
        </authorList>
    </citation>
    <scope>NUCLEOTIDE SEQUENCE [LARGE SCALE GENOMIC DNA]</scope>
    <source>
        <strain evidence="6">p50T</strain>
    </source>
</reference>
<protein>
    <recommendedName>
        <fullName evidence="7">Mitotic-spindle organizing protein 1</fullName>
    </recommendedName>
</protein>
<evidence type="ECO:0008006" key="7">
    <source>
        <dbReference type="Google" id="ProtNLM"/>
    </source>
</evidence>
<dbReference type="GO" id="GO:0031021">
    <property type="term" value="C:interphase microtubule organizing center"/>
    <property type="evidence" value="ECO:0007669"/>
    <property type="project" value="TreeGrafter"/>
</dbReference>
<dbReference type="Pfam" id="PF12554">
    <property type="entry name" value="MOZART1"/>
    <property type="match status" value="1"/>
</dbReference>
<dbReference type="GO" id="GO:0051415">
    <property type="term" value="P:microtubule nucleation by interphase microtubule organizing center"/>
    <property type="evidence" value="ECO:0007669"/>
    <property type="project" value="TreeGrafter"/>
</dbReference>
<dbReference type="EnsemblMetazoa" id="XM_004926789.4">
    <property type="protein sequence ID" value="XP_004926846.2"/>
    <property type="gene ID" value="LOC101735604"/>
</dbReference>
<accession>A0A8R1WJV9</accession>
<dbReference type="OrthoDB" id="48571at2759"/>
<sequence>MFLLPLRHESNKSIFCGEDRINTTNMTSERNAQVGQARETFQLIHQISQLLNTGLDVEALSTCIRLCELGVDPEVLAHVIKEIRKMGENVQKASNLQT</sequence>
<dbReference type="GO" id="GO:0000931">
    <property type="term" value="C:gamma-tubulin ring complex"/>
    <property type="evidence" value="ECO:0007669"/>
    <property type="project" value="InterPro"/>
</dbReference>
<dbReference type="GO" id="GO:0005813">
    <property type="term" value="C:centrosome"/>
    <property type="evidence" value="ECO:0007669"/>
    <property type="project" value="TreeGrafter"/>
</dbReference>
<dbReference type="GO" id="GO:0005819">
    <property type="term" value="C:spindle"/>
    <property type="evidence" value="ECO:0007669"/>
    <property type="project" value="TreeGrafter"/>
</dbReference>
<evidence type="ECO:0000313" key="5">
    <source>
        <dbReference type="EnsemblMetazoa" id="XP_004926846.2"/>
    </source>
</evidence>
<evidence type="ECO:0000313" key="6">
    <source>
        <dbReference type="Proteomes" id="UP000005204"/>
    </source>
</evidence>
<keyword evidence="6" id="KW-1185">Reference proteome</keyword>
<evidence type="ECO:0000256" key="2">
    <source>
        <dbReference type="ARBA" id="ARBA00011015"/>
    </source>
</evidence>
<reference evidence="5" key="2">
    <citation type="submission" date="2022-06" db="UniProtKB">
        <authorList>
            <consortium name="EnsemblMetazoa"/>
        </authorList>
    </citation>
    <scope>IDENTIFICATION</scope>
    <source>
        <strain evidence="5">p50T (Dazao)</strain>
    </source>
</reference>
<comment type="similarity">
    <text evidence="2">Belongs to the MOZART1 family.</text>
</comment>
<dbReference type="PANTHER" id="PTHR28520">
    <property type="entry name" value="MITOTIC-SPINDLE ORGANIZING PROTEIN 1"/>
    <property type="match status" value="1"/>
</dbReference>
<dbReference type="GO" id="GO:0090307">
    <property type="term" value="P:mitotic spindle assembly"/>
    <property type="evidence" value="ECO:0007669"/>
    <property type="project" value="TreeGrafter"/>
</dbReference>
<keyword evidence="3" id="KW-0963">Cytoplasm</keyword>
<dbReference type="GO" id="GO:0033566">
    <property type="term" value="P:gamma-tubulin complex localization"/>
    <property type="evidence" value="ECO:0007669"/>
    <property type="project" value="InterPro"/>
</dbReference>